<proteinExistence type="inferred from homology"/>
<feature type="transmembrane region" description="Helical" evidence="7">
    <location>
        <begin position="387"/>
        <end position="408"/>
    </location>
</feature>
<dbReference type="EMBL" id="KV878339">
    <property type="protein sequence ID" value="OJJ48314.1"/>
    <property type="molecule type" value="Genomic_DNA"/>
</dbReference>
<comment type="similarity">
    <text evidence="2">Belongs to the major facilitator superfamily. TCR/Tet family.</text>
</comment>
<feature type="transmembrane region" description="Helical" evidence="7">
    <location>
        <begin position="361"/>
        <end position="380"/>
    </location>
</feature>
<feature type="transmembrane region" description="Helical" evidence="7">
    <location>
        <begin position="281"/>
        <end position="300"/>
    </location>
</feature>
<dbReference type="Gene3D" id="1.20.1250.20">
    <property type="entry name" value="MFS general substrate transporter like domains"/>
    <property type="match status" value="1"/>
</dbReference>
<dbReference type="FunFam" id="1.20.1250.20:FF:000196">
    <property type="entry name" value="MFS toxin efflux pump (AflT)"/>
    <property type="match status" value="1"/>
</dbReference>
<keyword evidence="4 7" id="KW-1133">Transmembrane helix</keyword>
<dbReference type="Pfam" id="PF07690">
    <property type="entry name" value="MFS_1"/>
    <property type="match status" value="1"/>
</dbReference>
<feature type="transmembrane region" description="Helical" evidence="7">
    <location>
        <begin position="250"/>
        <end position="269"/>
    </location>
</feature>
<evidence type="ECO:0000256" key="1">
    <source>
        <dbReference type="ARBA" id="ARBA00004141"/>
    </source>
</evidence>
<dbReference type="SUPFAM" id="SSF103473">
    <property type="entry name" value="MFS general substrate transporter"/>
    <property type="match status" value="1"/>
</dbReference>
<organism evidence="9 10">
    <name type="scientific">Penicilliopsis zonata CBS 506.65</name>
    <dbReference type="NCBI Taxonomy" id="1073090"/>
    <lineage>
        <taxon>Eukaryota</taxon>
        <taxon>Fungi</taxon>
        <taxon>Dikarya</taxon>
        <taxon>Ascomycota</taxon>
        <taxon>Pezizomycotina</taxon>
        <taxon>Eurotiomycetes</taxon>
        <taxon>Eurotiomycetidae</taxon>
        <taxon>Eurotiales</taxon>
        <taxon>Aspergillaceae</taxon>
        <taxon>Penicilliopsis</taxon>
    </lineage>
</organism>
<evidence type="ECO:0000256" key="7">
    <source>
        <dbReference type="SAM" id="Phobius"/>
    </source>
</evidence>
<feature type="transmembrane region" description="Helical" evidence="7">
    <location>
        <begin position="146"/>
        <end position="171"/>
    </location>
</feature>
<dbReference type="GeneID" id="34608938"/>
<keyword evidence="5 7" id="KW-0472">Membrane</keyword>
<feature type="transmembrane region" description="Helical" evidence="7">
    <location>
        <begin position="178"/>
        <end position="197"/>
    </location>
</feature>
<feature type="transmembrane region" description="Helical" evidence="7">
    <location>
        <begin position="523"/>
        <end position="542"/>
    </location>
</feature>
<accession>A0A1L9SMN4</accession>
<dbReference type="InterPro" id="IPR020846">
    <property type="entry name" value="MFS_dom"/>
</dbReference>
<dbReference type="GO" id="GO:0005886">
    <property type="term" value="C:plasma membrane"/>
    <property type="evidence" value="ECO:0007669"/>
    <property type="project" value="TreeGrafter"/>
</dbReference>
<name>A0A1L9SMN4_9EURO</name>
<evidence type="ECO:0000256" key="3">
    <source>
        <dbReference type="ARBA" id="ARBA00022692"/>
    </source>
</evidence>
<dbReference type="InterPro" id="IPR036259">
    <property type="entry name" value="MFS_trans_sf"/>
</dbReference>
<protein>
    <recommendedName>
        <fullName evidence="8">Major facilitator superfamily (MFS) profile domain-containing protein</fullName>
    </recommendedName>
</protein>
<dbReference type="InterPro" id="IPR011701">
    <property type="entry name" value="MFS"/>
</dbReference>
<dbReference type="PROSITE" id="PS50850">
    <property type="entry name" value="MFS"/>
    <property type="match status" value="1"/>
</dbReference>
<dbReference type="VEuPathDB" id="FungiDB:ASPZODRAFT_130293"/>
<dbReference type="RefSeq" id="XP_022582824.1">
    <property type="nucleotide sequence ID" value="XM_022722473.1"/>
</dbReference>
<evidence type="ECO:0000256" key="4">
    <source>
        <dbReference type="ARBA" id="ARBA00022989"/>
    </source>
</evidence>
<sequence>MHTNSDTPSETTEIQPNTTSTNNIEATDGPDIEKNLLKPNADGGDGTLSGARLLLLSFALCFTILLIALNGSIVSTAVPKITSQFNSIDDIGWYGSAALLTNCALNPLTGKIYTFCPLKATFLVFQSIFMLGSLLSAVAVSSNMFIVGRAVQGMGGAGLLSGAFTIIAAAVPRDKKPLYVGIGIAISSIGSVIGPVVGGALTQHASWRWCFYINLPPGGLACLLLLLMRIPEQIEKKPVTQNFMPLLRELDLIGFALFAPACTMFLLALNWGGSTYPWKSATVIGLFCGSFVMACIFAGWQWHRGDRAMIPPIIIGNRLVAAGCLVAGFQMGALFMLSYYLPLWFQAVKGASPTMSGVRTLPSMISQAIGSVVAGKFVQVVKRCTPWALFGSALSAIGAGLMSTFYPWTGAGPWIGYQILTGAGRGSVMQMPLTAVQSFLPANQVAIATSSIFFTQYFGGTVFLSVAETIMDNSLPSALHKYAPNANVEAIVAAGATAFRTVTDKADLPGVLLAFNLAITRTFYLAAAGGCIAFVSSFGMGWQKIENSPKKQ</sequence>
<dbReference type="Gene3D" id="1.20.1720.10">
    <property type="entry name" value="Multidrug resistance protein D"/>
    <property type="match status" value="1"/>
</dbReference>
<evidence type="ECO:0000256" key="6">
    <source>
        <dbReference type="SAM" id="MobiDB-lite"/>
    </source>
</evidence>
<evidence type="ECO:0000259" key="8">
    <source>
        <dbReference type="PROSITE" id="PS50850"/>
    </source>
</evidence>
<dbReference type="Proteomes" id="UP000184188">
    <property type="component" value="Unassembled WGS sequence"/>
</dbReference>
<dbReference type="PRINTS" id="PR01036">
    <property type="entry name" value="TCRTETB"/>
</dbReference>
<evidence type="ECO:0000313" key="10">
    <source>
        <dbReference type="Proteomes" id="UP000184188"/>
    </source>
</evidence>
<gene>
    <name evidence="9" type="ORF">ASPZODRAFT_130293</name>
</gene>
<evidence type="ECO:0000256" key="5">
    <source>
        <dbReference type="ARBA" id="ARBA00023136"/>
    </source>
</evidence>
<reference evidence="10" key="1">
    <citation type="journal article" date="2017" name="Genome Biol.">
        <title>Comparative genomics reveals high biological diversity and specific adaptations in the industrially and medically important fungal genus Aspergillus.</title>
        <authorList>
            <person name="de Vries R.P."/>
            <person name="Riley R."/>
            <person name="Wiebenga A."/>
            <person name="Aguilar-Osorio G."/>
            <person name="Amillis S."/>
            <person name="Uchima C.A."/>
            <person name="Anderluh G."/>
            <person name="Asadollahi M."/>
            <person name="Askin M."/>
            <person name="Barry K."/>
            <person name="Battaglia E."/>
            <person name="Bayram O."/>
            <person name="Benocci T."/>
            <person name="Braus-Stromeyer S.A."/>
            <person name="Caldana C."/>
            <person name="Canovas D."/>
            <person name="Cerqueira G.C."/>
            <person name="Chen F."/>
            <person name="Chen W."/>
            <person name="Choi C."/>
            <person name="Clum A."/>
            <person name="Dos Santos R.A."/>
            <person name="Damasio A.R."/>
            <person name="Diallinas G."/>
            <person name="Emri T."/>
            <person name="Fekete E."/>
            <person name="Flipphi M."/>
            <person name="Freyberg S."/>
            <person name="Gallo A."/>
            <person name="Gournas C."/>
            <person name="Habgood R."/>
            <person name="Hainaut M."/>
            <person name="Harispe M.L."/>
            <person name="Henrissat B."/>
            <person name="Hilden K.S."/>
            <person name="Hope R."/>
            <person name="Hossain A."/>
            <person name="Karabika E."/>
            <person name="Karaffa L."/>
            <person name="Karanyi Z."/>
            <person name="Krasevec N."/>
            <person name="Kuo A."/>
            <person name="Kusch H."/>
            <person name="LaButti K."/>
            <person name="Lagendijk E.L."/>
            <person name="Lapidus A."/>
            <person name="Levasseur A."/>
            <person name="Lindquist E."/>
            <person name="Lipzen A."/>
            <person name="Logrieco A.F."/>
            <person name="MacCabe A."/>
            <person name="Maekelae M.R."/>
            <person name="Malavazi I."/>
            <person name="Melin P."/>
            <person name="Meyer V."/>
            <person name="Mielnichuk N."/>
            <person name="Miskei M."/>
            <person name="Molnar A.P."/>
            <person name="Mule G."/>
            <person name="Ngan C.Y."/>
            <person name="Orejas M."/>
            <person name="Orosz E."/>
            <person name="Ouedraogo J.P."/>
            <person name="Overkamp K.M."/>
            <person name="Park H.-S."/>
            <person name="Perrone G."/>
            <person name="Piumi F."/>
            <person name="Punt P.J."/>
            <person name="Ram A.F."/>
            <person name="Ramon A."/>
            <person name="Rauscher S."/>
            <person name="Record E."/>
            <person name="Riano-Pachon D.M."/>
            <person name="Robert V."/>
            <person name="Roehrig J."/>
            <person name="Ruller R."/>
            <person name="Salamov A."/>
            <person name="Salih N.S."/>
            <person name="Samson R.A."/>
            <person name="Sandor E."/>
            <person name="Sanguinetti M."/>
            <person name="Schuetze T."/>
            <person name="Sepcic K."/>
            <person name="Shelest E."/>
            <person name="Sherlock G."/>
            <person name="Sophianopoulou V."/>
            <person name="Squina F.M."/>
            <person name="Sun H."/>
            <person name="Susca A."/>
            <person name="Todd R.B."/>
            <person name="Tsang A."/>
            <person name="Unkles S.E."/>
            <person name="van de Wiele N."/>
            <person name="van Rossen-Uffink D."/>
            <person name="Oliveira J.V."/>
            <person name="Vesth T.C."/>
            <person name="Visser J."/>
            <person name="Yu J.-H."/>
            <person name="Zhou M."/>
            <person name="Andersen M.R."/>
            <person name="Archer D.B."/>
            <person name="Baker S.E."/>
            <person name="Benoit I."/>
            <person name="Brakhage A.A."/>
            <person name="Braus G.H."/>
            <person name="Fischer R."/>
            <person name="Frisvad J.C."/>
            <person name="Goldman G.H."/>
            <person name="Houbraken J."/>
            <person name="Oakley B."/>
            <person name="Pocsi I."/>
            <person name="Scazzocchio C."/>
            <person name="Seiboth B."/>
            <person name="vanKuyk P.A."/>
            <person name="Wortman J."/>
            <person name="Dyer P.S."/>
            <person name="Grigoriev I.V."/>
        </authorList>
    </citation>
    <scope>NUCLEOTIDE SEQUENCE [LARGE SCALE GENOMIC DNA]</scope>
    <source>
        <strain evidence="10">CBS 506.65</strain>
    </source>
</reference>
<dbReference type="PANTHER" id="PTHR23501:SF193">
    <property type="entry name" value="MULTIDRUG TRANSPORTER, PUTATIVE (AFU_ORTHOLOGUE AFUA_8G00940)-RELATED"/>
    <property type="match status" value="1"/>
</dbReference>
<dbReference type="AlphaFoldDB" id="A0A1L9SMN4"/>
<evidence type="ECO:0000313" key="9">
    <source>
        <dbReference type="EMBL" id="OJJ48314.1"/>
    </source>
</evidence>
<feature type="transmembrane region" description="Helical" evidence="7">
    <location>
        <begin position="120"/>
        <end position="140"/>
    </location>
</feature>
<keyword evidence="10" id="KW-1185">Reference proteome</keyword>
<feature type="transmembrane region" description="Helical" evidence="7">
    <location>
        <begin position="445"/>
        <end position="467"/>
    </location>
</feature>
<dbReference type="OrthoDB" id="10021397at2759"/>
<evidence type="ECO:0000256" key="2">
    <source>
        <dbReference type="ARBA" id="ARBA00007520"/>
    </source>
</evidence>
<feature type="region of interest" description="Disordered" evidence="6">
    <location>
        <begin position="1"/>
        <end position="37"/>
    </location>
</feature>
<dbReference type="GO" id="GO:0022857">
    <property type="term" value="F:transmembrane transporter activity"/>
    <property type="evidence" value="ECO:0007669"/>
    <property type="project" value="InterPro"/>
</dbReference>
<feature type="transmembrane region" description="Helical" evidence="7">
    <location>
        <begin position="320"/>
        <end position="341"/>
    </location>
</feature>
<keyword evidence="3 7" id="KW-0812">Transmembrane</keyword>
<feature type="compositionally biased region" description="Polar residues" evidence="6">
    <location>
        <begin position="1"/>
        <end position="25"/>
    </location>
</feature>
<feature type="domain" description="Major facilitator superfamily (MFS) profile" evidence="8">
    <location>
        <begin position="56"/>
        <end position="545"/>
    </location>
</feature>
<feature type="transmembrane region" description="Helical" evidence="7">
    <location>
        <begin position="209"/>
        <end position="230"/>
    </location>
</feature>
<dbReference type="PANTHER" id="PTHR23501">
    <property type="entry name" value="MAJOR FACILITATOR SUPERFAMILY"/>
    <property type="match status" value="1"/>
</dbReference>
<feature type="transmembrane region" description="Helical" evidence="7">
    <location>
        <begin position="53"/>
        <end position="71"/>
    </location>
</feature>
<dbReference type="CDD" id="cd17502">
    <property type="entry name" value="MFS_Azr1_MDR_like"/>
    <property type="match status" value="1"/>
</dbReference>
<comment type="subcellular location">
    <subcellularLocation>
        <location evidence="1">Membrane</location>
        <topology evidence="1">Multi-pass membrane protein</topology>
    </subcellularLocation>
</comment>